<dbReference type="CDD" id="cd05242">
    <property type="entry name" value="SDR_a8"/>
    <property type="match status" value="1"/>
</dbReference>
<gene>
    <name evidence="4" type="ORF">SAMN02982996_01249</name>
</gene>
<dbReference type="eggNOG" id="COG1090">
    <property type="taxonomic scope" value="Bacteria"/>
</dbReference>
<protein>
    <recommendedName>
        <fullName evidence="6">Epimerase family protein</fullName>
    </recommendedName>
</protein>
<evidence type="ECO:0000313" key="4">
    <source>
        <dbReference type="EMBL" id="SEA25093.1"/>
    </source>
</evidence>
<dbReference type="Pfam" id="PF01370">
    <property type="entry name" value="Epimerase"/>
    <property type="match status" value="1"/>
</dbReference>
<accession>A0A1H3ZMZ4</accession>
<dbReference type="GeneID" id="97764150"/>
<dbReference type="Proteomes" id="UP000187280">
    <property type="component" value="Unassembled WGS sequence"/>
</dbReference>
<dbReference type="InterPro" id="IPR013549">
    <property type="entry name" value="DUF1731"/>
</dbReference>
<evidence type="ECO:0000259" key="3">
    <source>
        <dbReference type="Pfam" id="PF08338"/>
    </source>
</evidence>
<feature type="domain" description="NAD-dependent epimerase/dehydratase" evidence="2">
    <location>
        <begin position="4"/>
        <end position="216"/>
    </location>
</feature>
<evidence type="ECO:0000256" key="1">
    <source>
        <dbReference type="ARBA" id="ARBA00009353"/>
    </source>
</evidence>
<dbReference type="InterPro" id="IPR010099">
    <property type="entry name" value="SDR39U1"/>
</dbReference>
<dbReference type="STRING" id="71657.SAMN02982996_01249"/>
<reference evidence="4 5" key="1">
    <citation type="submission" date="2016-10" db="EMBL/GenBank/DDBJ databases">
        <authorList>
            <person name="de Groot N.N."/>
        </authorList>
    </citation>
    <scope>NUCLEOTIDE SEQUENCE [LARGE SCALE GENOMIC DNA]</scope>
    <source>
        <strain evidence="4 5">ATCC 29281</strain>
    </source>
</reference>
<sequence>MRLLITGGTGLIGRYLIQRLLALSHTITVLTRSPEKARGALGDQVNYWPSLEGKTSLDEFDAVINLAGAPIADKRWTPEQKELLCQSRWKLTEQLAMLIKNSATPPSVLISGSAVGFYGNQGQALVTEDETPHDEFTHRLCARWEALAQAAESDKTRVCLVRTGIVLSTEGGALAKMLPIFRLGLGGPMGSGKQYMAWIHIDDMVNGILYLLESPELRGPFNFCSPYPARNEKFSAILAHVLHRPGILRAPAFALKLMMGEAATLILDGQRAVPQRLESAGFGFRFFELDEALDNLINHTG</sequence>
<dbReference type="AlphaFoldDB" id="A0A1H3ZMZ4"/>
<evidence type="ECO:0000313" key="5">
    <source>
        <dbReference type="Proteomes" id="UP000187280"/>
    </source>
</evidence>
<dbReference type="Gene3D" id="3.40.50.720">
    <property type="entry name" value="NAD(P)-binding Rossmann-like Domain"/>
    <property type="match status" value="1"/>
</dbReference>
<dbReference type="RefSeq" id="WP_026743579.1">
    <property type="nucleotide sequence ID" value="NZ_FNQS01000003.1"/>
</dbReference>
<dbReference type="NCBIfam" id="TIGR01777">
    <property type="entry name" value="yfcH"/>
    <property type="match status" value="1"/>
</dbReference>
<keyword evidence="5" id="KW-1185">Reference proteome</keyword>
<name>A0A1H3ZMZ4_9GAMM</name>
<feature type="domain" description="DUF1731" evidence="3">
    <location>
        <begin position="250"/>
        <end position="296"/>
    </location>
</feature>
<evidence type="ECO:0000259" key="2">
    <source>
        <dbReference type="Pfam" id="PF01370"/>
    </source>
</evidence>
<dbReference type="InterPro" id="IPR036291">
    <property type="entry name" value="NAD(P)-bd_dom_sf"/>
</dbReference>
<dbReference type="PANTHER" id="PTHR11092">
    <property type="entry name" value="SUGAR NUCLEOTIDE EPIMERASE RELATED"/>
    <property type="match status" value="1"/>
</dbReference>
<comment type="similarity">
    <text evidence="1">Belongs to the NAD(P)-dependent epimerase/dehydratase family. SDR39U1 subfamily.</text>
</comment>
<dbReference type="SUPFAM" id="SSF51735">
    <property type="entry name" value="NAD(P)-binding Rossmann-fold domains"/>
    <property type="match status" value="1"/>
</dbReference>
<dbReference type="PANTHER" id="PTHR11092:SF0">
    <property type="entry name" value="EPIMERASE FAMILY PROTEIN SDR39U1"/>
    <property type="match status" value="1"/>
</dbReference>
<proteinExistence type="inferred from homology"/>
<dbReference type="EMBL" id="FNQS01000003">
    <property type="protein sequence ID" value="SEA25093.1"/>
    <property type="molecule type" value="Genomic_DNA"/>
</dbReference>
<evidence type="ECO:0008006" key="6">
    <source>
        <dbReference type="Google" id="ProtNLM"/>
    </source>
</evidence>
<dbReference type="Pfam" id="PF08338">
    <property type="entry name" value="DUF1731"/>
    <property type="match status" value="1"/>
</dbReference>
<organism evidence="4 5">
    <name type="scientific">Lonsdalea quercina</name>
    <dbReference type="NCBI Taxonomy" id="71657"/>
    <lineage>
        <taxon>Bacteria</taxon>
        <taxon>Pseudomonadati</taxon>
        <taxon>Pseudomonadota</taxon>
        <taxon>Gammaproteobacteria</taxon>
        <taxon>Enterobacterales</taxon>
        <taxon>Pectobacteriaceae</taxon>
        <taxon>Lonsdalea</taxon>
    </lineage>
</organism>
<dbReference type="InterPro" id="IPR001509">
    <property type="entry name" value="Epimerase_deHydtase"/>
</dbReference>